<dbReference type="AlphaFoldDB" id="A0A4U7B920"/>
<evidence type="ECO:0000256" key="2">
    <source>
        <dbReference type="SAM" id="MobiDB-lite"/>
    </source>
</evidence>
<keyword evidence="1" id="KW-0175">Coiled coil</keyword>
<sequence>MEKQEAPSVESSPPSSMTTQLNDFHAKKNEAIKNRRHEASVTHRERMNKMRQTIQAVSREKFLSDGGNTEHVAQLQRLSELLQRKQDIEAQIDAQRLDLQAAYNEAAKAFQVAINSRLGPLQMD</sequence>
<protein>
    <submittedName>
        <fullName evidence="3">Uncharacterized protein</fullName>
    </submittedName>
</protein>
<proteinExistence type="predicted"/>
<feature type="coiled-coil region" evidence="1">
    <location>
        <begin position="78"/>
        <end position="105"/>
    </location>
</feature>
<name>A0A4U7B920_9PEZI</name>
<dbReference type="EMBL" id="PTQR01000030">
    <property type="protein sequence ID" value="TKX25326.1"/>
    <property type="molecule type" value="Genomic_DNA"/>
</dbReference>
<reference evidence="3 4" key="1">
    <citation type="submission" date="2018-02" db="EMBL/GenBank/DDBJ databases">
        <title>Draft genome sequences of Elsinoe sp., causing black scab on jojoba.</title>
        <authorList>
            <person name="Stodart B."/>
            <person name="Jeffress S."/>
            <person name="Ash G."/>
            <person name="Arun Chinnappa K."/>
        </authorList>
    </citation>
    <scope>NUCLEOTIDE SEQUENCE [LARGE SCALE GENOMIC DNA]</scope>
    <source>
        <strain evidence="3 4">Hillstone_2</strain>
    </source>
</reference>
<evidence type="ECO:0000313" key="4">
    <source>
        <dbReference type="Proteomes" id="UP000308133"/>
    </source>
</evidence>
<accession>A0A4U7B920</accession>
<comment type="caution">
    <text evidence="3">The sequence shown here is derived from an EMBL/GenBank/DDBJ whole genome shotgun (WGS) entry which is preliminary data.</text>
</comment>
<feature type="compositionally biased region" description="Basic and acidic residues" evidence="2">
    <location>
        <begin position="24"/>
        <end position="48"/>
    </location>
</feature>
<evidence type="ECO:0000313" key="3">
    <source>
        <dbReference type="EMBL" id="TKX25326.1"/>
    </source>
</evidence>
<dbReference type="Proteomes" id="UP000308133">
    <property type="component" value="Unassembled WGS sequence"/>
</dbReference>
<gene>
    <name evidence="3" type="ORF">C1H76_2559</name>
</gene>
<evidence type="ECO:0000256" key="1">
    <source>
        <dbReference type="SAM" id="Coils"/>
    </source>
</evidence>
<feature type="compositionally biased region" description="Low complexity" evidence="2">
    <location>
        <begin position="7"/>
        <end position="16"/>
    </location>
</feature>
<organism evidence="3 4">
    <name type="scientific">Elsinoe australis</name>
    <dbReference type="NCBI Taxonomy" id="40998"/>
    <lineage>
        <taxon>Eukaryota</taxon>
        <taxon>Fungi</taxon>
        <taxon>Dikarya</taxon>
        <taxon>Ascomycota</taxon>
        <taxon>Pezizomycotina</taxon>
        <taxon>Dothideomycetes</taxon>
        <taxon>Dothideomycetidae</taxon>
        <taxon>Myriangiales</taxon>
        <taxon>Elsinoaceae</taxon>
        <taxon>Elsinoe</taxon>
    </lineage>
</organism>
<feature type="region of interest" description="Disordered" evidence="2">
    <location>
        <begin position="1"/>
        <end position="48"/>
    </location>
</feature>